<protein>
    <submittedName>
        <fullName evidence="1">Uncharacterized protein</fullName>
    </submittedName>
</protein>
<dbReference type="EMBL" id="JACTAM010000011">
    <property type="protein sequence ID" value="KAI2659536.1"/>
    <property type="molecule type" value="Genomic_DNA"/>
</dbReference>
<comment type="caution">
    <text evidence="1">The sequence shown here is derived from an EMBL/GenBank/DDBJ whole genome shotgun (WGS) entry which is preliminary data.</text>
</comment>
<reference evidence="1 2" key="1">
    <citation type="submission" date="2022-01" db="EMBL/GenBank/DDBJ databases">
        <title>A high-quality chromosome-level genome assembly of rohu carp, Labeo rohita.</title>
        <authorList>
            <person name="Arick M.A. II"/>
            <person name="Hsu C.-Y."/>
            <person name="Magbanua Z."/>
            <person name="Pechanova O."/>
            <person name="Grover C."/>
            <person name="Miller E."/>
            <person name="Thrash A."/>
            <person name="Ezzel L."/>
            <person name="Alam S."/>
            <person name="Benzie J."/>
            <person name="Hamilton M."/>
            <person name="Karsi A."/>
            <person name="Lawrence M.L."/>
            <person name="Peterson D.G."/>
        </authorList>
    </citation>
    <scope>NUCLEOTIDE SEQUENCE [LARGE SCALE GENOMIC DNA]</scope>
    <source>
        <strain evidence="2">BAU-BD-2019</strain>
        <tissue evidence="1">Blood</tissue>
    </source>
</reference>
<evidence type="ECO:0000313" key="2">
    <source>
        <dbReference type="Proteomes" id="UP000830375"/>
    </source>
</evidence>
<organism evidence="1 2">
    <name type="scientific">Labeo rohita</name>
    <name type="common">Indian major carp</name>
    <name type="synonym">Cyprinus rohita</name>
    <dbReference type="NCBI Taxonomy" id="84645"/>
    <lineage>
        <taxon>Eukaryota</taxon>
        <taxon>Metazoa</taxon>
        <taxon>Chordata</taxon>
        <taxon>Craniata</taxon>
        <taxon>Vertebrata</taxon>
        <taxon>Euteleostomi</taxon>
        <taxon>Actinopterygii</taxon>
        <taxon>Neopterygii</taxon>
        <taxon>Teleostei</taxon>
        <taxon>Ostariophysi</taxon>
        <taxon>Cypriniformes</taxon>
        <taxon>Cyprinidae</taxon>
        <taxon>Labeoninae</taxon>
        <taxon>Labeonini</taxon>
        <taxon>Labeo</taxon>
    </lineage>
</organism>
<proteinExistence type="predicted"/>
<evidence type="ECO:0000313" key="1">
    <source>
        <dbReference type="EMBL" id="KAI2659536.1"/>
    </source>
</evidence>
<accession>A0ABQ8MAD4</accession>
<name>A0ABQ8MAD4_LABRO</name>
<dbReference type="CDD" id="cd09275">
    <property type="entry name" value="RNase_HI_RT_DIRS1"/>
    <property type="match status" value="1"/>
</dbReference>
<gene>
    <name evidence="1" type="ORF">H4Q32_029076</name>
</gene>
<sequence>MPGVQDQFAQEFSVCQPANLIAGMVIDLAQMSTSQSGAAKVIGALILLKAFLRLLGQMAPTSSVVPLAPLHIWPFQYWLKIHISFRDLAPGKAQPQTSISSWSDQEQHWHINCLEIMAVFLSLRAFLPDVKGRYVLVLMDNAIVIAYINHQGGSQNVILRRSRSKFRAQSPKFRGMPPVSLAVQVSKCLLLWEEHYFVSAVHVSGRLNHGAHMLSWSRVSTREWRLQLQMFRQIWNIFGQEEVNLFASEENSYCPVFFSKKDTLTHE</sequence>
<keyword evidence="2" id="KW-1185">Reference proteome</keyword>
<dbReference type="PANTHER" id="PTHR33050:SF7">
    <property type="entry name" value="RIBONUCLEASE H"/>
    <property type="match status" value="1"/>
</dbReference>
<dbReference type="InterPro" id="IPR052055">
    <property type="entry name" value="Hepadnavirus_pol/RT"/>
</dbReference>
<dbReference type="Proteomes" id="UP000830375">
    <property type="component" value="Unassembled WGS sequence"/>
</dbReference>
<dbReference type="PANTHER" id="PTHR33050">
    <property type="entry name" value="REVERSE TRANSCRIPTASE DOMAIN-CONTAINING PROTEIN"/>
    <property type="match status" value="1"/>
</dbReference>